<dbReference type="PANTHER" id="PTHR33570:SF2">
    <property type="entry name" value="CARBOXYMUCONOLACTONE DECARBOXYLASE-LIKE DOMAIN-CONTAINING PROTEIN"/>
    <property type="match status" value="1"/>
</dbReference>
<proteinExistence type="predicted"/>
<keyword evidence="2" id="KW-1185">Reference proteome</keyword>
<accession>A0A6C0GH48</accession>
<reference evidence="1 2" key="1">
    <citation type="submission" date="2020-01" db="EMBL/GenBank/DDBJ databases">
        <authorList>
            <person name="Kim M.K."/>
        </authorList>
    </citation>
    <scope>NUCLEOTIDE SEQUENCE [LARGE SCALE GENOMIC DNA]</scope>
    <source>
        <strain evidence="1 2">172606-1</strain>
    </source>
</reference>
<evidence type="ECO:0000313" key="2">
    <source>
        <dbReference type="Proteomes" id="UP000480178"/>
    </source>
</evidence>
<dbReference type="InterPro" id="IPR029032">
    <property type="entry name" value="AhpD-like"/>
</dbReference>
<evidence type="ECO:0000313" key="1">
    <source>
        <dbReference type="EMBL" id="QHT67318.1"/>
    </source>
</evidence>
<gene>
    <name evidence="1" type="ORF">GXP67_12075</name>
</gene>
<dbReference type="RefSeq" id="WP_162443356.1">
    <property type="nucleotide sequence ID" value="NZ_CP048222.1"/>
</dbReference>
<dbReference type="PANTHER" id="PTHR33570">
    <property type="entry name" value="4-CARBOXYMUCONOLACTONE DECARBOXYLASE FAMILY PROTEIN"/>
    <property type="match status" value="1"/>
</dbReference>
<dbReference type="KEGG" id="rhoz:GXP67_12075"/>
<name>A0A6C0GH48_9BACT</name>
<protein>
    <submittedName>
        <fullName evidence="1">Carboxymuconolactone decarboxylase</fullName>
    </submittedName>
</protein>
<organism evidence="1 2">
    <name type="scientific">Rhodocytophaga rosea</name>
    <dbReference type="NCBI Taxonomy" id="2704465"/>
    <lineage>
        <taxon>Bacteria</taxon>
        <taxon>Pseudomonadati</taxon>
        <taxon>Bacteroidota</taxon>
        <taxon>Cytophagia</taxon>
        <taxon>Cytophagales</taxon>
        <taxon>Rhodocytophagaceae</taxon>
        <taxon>Rhodocytophaga</taxon>
    </lineage>
</organism>
<dbReference type="EMBL" id="CP048222">
    <property type="protein sequence ID" value="QHT67318.1"/>
    <property type="molecule type" value="Genomic_DNA"/>
</dbReference>
<dbReference type="AlphaFoldDB" id="A0A6C0GH48"/>
<dbReference type="Proteomes" id="UP000480178">
    <property type="component" value="Chromosome"/>
</dbReference>
<sequence>METPIALTDRQQKFVKISAFTSKGAWVELEKEMNAALDSGLAVNEIKEILVYLYAYCGFGRSIHGTNTLIGVVKDREAKGIKDKQGREATPVTDKKSKYERGEKVQQIITGMNAEQLKNGFAVFSPRIDLFLKEHLFTDIFGSDVHTYAERETVTISSLFTTEEPFAQGHVNSGFNVGLTEAQLRSIVKLIEINIGEKHGQFAREILDRVIGFRSISYPAIN</sequence>
<dbReference type="SUPFAM" id="SSF69118">
    <property type="entry name" value="AhpD-like"/>
    <property type="match status" value="1"/>
</dbReference>
<dbReference type="Gene3D" id="1.20.1290.10">
    <property type="entry name" value="AhpD-like"/>
    <property type="match status" value="1"/>
</dbReference>
<dbReference type="InterPro" id="IPR052512">
    <property type="entry name" value="4CMD/NDH-1_regulator"/>
</dbReference>